<evidence type="ECO:0000256" key="1">
    <source>
        <dbReference type="SAM" id="MobiDB-lite"/>
    </source>
</evidence>
<feature type="region of interest" description="Disordered" evidence="1">
    <location>
        <begin position="1"/>
        <end position="27"/>
    </location>
</feature>
<dbReference type="AlphaFoldDB" id="A0AA93AP32"/>
<gene>
    <name evidence="3" type="ORF">DMB84_008750</name>
</gene>
<dbReference type="GO" id="GO:0008270">
    <property type="term" value="F:zinc ion binding"/>
    <property type="evidence" value="ECO:0007669"/>
    <property type="project" value="InterPro"/>
</dbReference>
<evidence type="ECO:0000313" key="4">
    <source>
        <dbReference type="Proteomes" id="UP000256540"/>
    </source>
</evidence>
<protein>
    <recommendedName>
        <fullName evidence="2">CCHC-type domain-containing protein</fullName>
    </recommendedName>
</protein>
<feature type="domain" description="CCHC-type" evidence="2">
    <location>
        <begin position="3"/>
        <end position="18"/>
    </location>
</feature>
<evidence type="ECO:0000313" key="3">
    <source>
        <dbReference type="EMBL" id="RRO20908.1"/>
    </source>
</evidence>
<organism evidence="3 4">
    <name type="scientific">Pectobacterium aquaticum</name>
    <dbReference type="NCBI Taxonomy" id="2204145"/>
    <lineage>
        <taxon>Bacteria</taxon>
        <taxon>Pseudomonadati</taxon>
        <taxon>Pseudomonadota</taxon>
        <taxon>Gammaproteobacteria</taxon>
        <taxon>Enterobacterales</taxon>
        <taxon>Pectobacteriaceae</taxon>
        <taxon>Pectobacterium</taxon>
    </lineage>
</organism>
<accession>A0AA93AP32</accession>
<dbReference type="InterPro" id="IPR001878">
    <property type="entry name" value="Znf_CCHC"/>
</dbReference>
<name>A0AA93AP32_9GAMM</name>
<dbReference type="EMBL" id="QHJS02000024">
    <property type="protein sequence ID" value="RRO20908.1"/>
    <property type="molecule type" value="Genomic_DNA"/>
</dbReference>
<dbReference type="PROSITE" id="PS50158">
    <property type="entry name" value="ZF_CCHC"/>
    <property type="match status" value="1"/>
</dbReference>
<dbReference type="RefSeq" id="WP_125226387.1">
    <property type="nucleotide sequence ID" value="NZ_QHJS02000024.1"/>
</dbReference>
<proteinExistence type="predicted"/>
<dbReference type="Proteomes" id="UP000256540">
    <property type="component" value="Unassembled WGS sequence"/>
</dbReference>
<feature type="compositionally biased region" description="Polar residues" evidence="1">
    <location>
        <begin position="12"/>
        <end position="27"/>
    </location>
</feature>
<sequence length="92" mass="9962">MACSMCGKNGHNARSCTQNTGVASTPNGRDRMIIAIDNSDEESLNEIASIVMKAKRKIDPRARGTIVIGDEQSLPHKILQLIENKGGDDEPK</sequence>
<comment type="caution">
    <text evidence="3">The sequence shown here is derived from an EMBL/GenBank/DDBJ whole genome shotgun (WGS) entry which is preliminary data.</text>
</comment>
<reference evidence="3 4" key="1">
    <citation type="submission" date="2018-11" db="EMBL/GenBank/DDBJ databases">
        <title>Draft genome sequences of proposed Pectobacterium aquaticum sp. nov. isolated in France from fresh water.</title>
        <authorList>
            <person name="Pedron J."/>
            <person name="Barny M.A."/>
        </authorList>
    </citation>
    <scope>NUCLEOTIDE SEQUENCE [LARGE SCALE GENOMIC DNA]</scope>
    <source>
        <strain evidence="3 4">A127-S21-F16</strain>
    </source>
</reference>
<dbReference type="GO" id="GO:0003676">
    <property type="term" value="F:nucleic acid binding"/>
    <property type="evidence" value="ECO:0007669"/>
    <property type="project" value="InterPro"/>
</dbReference>
<evidence type="ECO:0000259" key="2">
    <source>
        <dbReference type="PROSITE" id="PS50158"/>
    </source>
</evidence>